<dbReference type="SUPFAM" id="SSF51445">
    <property type="entry name" value="(Trans)glycosidases"/>
    <property type="match status" value="1"/>
</dbReference>
<gene>
    <name evidence="4" type="ORF">PCLFYP37_00184</name>
</gene>
<keyword evidence="1" id="KW-0378">Hydrolase</keyword>
<evidence type="ECO:0000256" key="1">
    <source>
        <dbReference type="ARBA" id="ARBA00022801"/>
    </source>
</evidence>
<evidence type="ECO:0000259" key="3">
    <source>
        <dbReference type="Pfam" id="PF02449"/>
    </source>
</evidence>
<evidence type="ECO:0000313" key="4">
    <source>
        <dbReference type="EMBL" id="VYU54667.1"/>
    </source>
</evidence>
<feature type="domain" description="Glycoside hydrolase family 42 N-terminal" evidence="3">
    <location>
        <begin position="710"/>
        <end position="768"/>
    </location>
</feature>
<dbReference type="GO" id="GO:0004565">
    <property type="term" value="F:beta-galactosidase activity"/>
    <property type="evidence" value="ECO:0007669"/>
    <property type="project" value="InterPro"/>
</dbReference>
<evidence type="ECO:0000256" key="2">
    <source>
        <dbReference type="ARBA" id="ARBA00023295"/>
    </source>
</evidence>
<accession>A0A6N3FQC0</accession>
<name>A0A6N3FQC0_9BACT</name>
<dbReference type="InterPro" id="IPR017853">
    <property type="entry name" value="GH"/>
</dbReference>
<sequence length="1198" mass="134434">MNFSTKNLRRKGLYGVCALMMTLNVEAERLPEMPLKASLNGVEVSDMGRFIPGLGDYTLEGKAKVGRTIRIAFSGVEFEPTEDGDVRLVQKDGTVYVFQNGRFKSLSSSHPMYEEGKNVVKNPSFEIVAEDYGNGRWRPADWETWNGGMPTWGGDVGKTNVRENAAYRSDGVKSIIMHSESRYLMQELAEAVVEPGAYYCLSYDYWTSEGVGNGGSTYRLMFGTERNTGNILDLKGHTTESNGTARCHFVTSFRMPDELPRNLWFSFFRGESKVDWIDNVKLVKIMPDAQGLSGLDNATYVEGQAYAPENLALEGDDYMDMTGRLVNPSFDEGTNGWTLTADGVQVKISTGEKGGVIKGGQNHLQLWKGSGGIDGRFYQEVKDLPNGKYTVRAAISSSFKGTVKLYMNDSEKSLSAGGTWAEVTGVVFDGNLELGLDLATSGSPTIDMDDFTLSFHGADKESYMAVLTRQMKQAVADTLAMTGHTGDLPGYNNIEQYREVMKDVNLLSSDAEISEVERILSDLASAMEEWESIQIDYSRLKDAEKKLENAINVSDYPDKSCFQSLINEMNGMYTGEKDARPQIDEVLDKVDEALAELDAYRVLVELITDFNTRMEQTQYPGQEDLKIVIEQAWEVAKAPFGKDLTEVTKRLRQAWTAYYESQFTEKPIKQTVSVVDTSLDGSEKFVLRVDGKPFYMTNVQLRTDKLRGYEGWTEEAIEKAVKQAADDHFNTLSIPVFWREIEPEKDCFDWTILDRYMGWCHKYGLKMELLWFSWSSGGRVQYLWNHNGRKELRTPDYVCSLDGKSDFNMKRTEWEYSLDWKDKELMEREKYVLSKVMEHVARWDIHNGGGHTVVGVQLGNEARSHGNNMASAAEIIDYYSYVGAAVKQSEYVVWTRLNCVSWETAGRVDANEKKRVNSGTNIDFVGVDIYGADAGMIKGDMWGYLGNKGKNFRMIMEIDAKDANSPIYQMAALAGDKSFDYYNFCVVDGNALYSNNGMELVERAHIGLVRQRNKILNLANQDFALKSHGKGLYVYNYAGKSTDLEKGLDGIAYFPGTASSQAVAIRHTNEDYLLLSTSTGNFNLPASMDGWKATAGYMNENNEWVSESDVEIINRVIKFTAPACVKVSKEVTSIPFVHVESVDIRPGRGGLLVRADHTIGIYNLKGELEANVNANETYVWVSLPSGYYVVENRKIMVR</sequence>
<dbReference type="EMBL" id="CACRUT010000023">
    <property type="protein sequence ID" value="VYU54667.1"/>
    <property type="molecule type" value="Genomic_DNA"/>
</dbReference>
<dbReference type="GO" id="GO:0005975">
    <property type="term" value="P:carbohydrate metabolic process"/>
    <property type="evidence" value="ECO:0007669"/>
    <property type="project" value="InterPro"/>
</dbReference>
<dbReference type="Gene3D" id="2.60.120.260">
    <property type="entry name" value="Galactose-binding domain-like"/>
    <property type="match status" value="2"/>
</dbReference>
<dbReference type="InterPro" id="IPR013529">
    <property type="entry name" value="Glyco_hydro_42_N"/>
</dbReference>
<dbReference type="Gene3D" id="3.20.20.80">
    <property type="entry name" value="Glycosidases"/>
    <property type="match status" value="1"/>
</dbReference>
<proteinExistence type="predicted"/>
<organism evidence="4">
    <name type="scientific">Paraprevotella clara</name>
    <dbReference type="NCBI Taxonomy" id="454154"/>
    <lineage>
        <taxon>Bacteria</taxon>
        <taxon>Pseudomonadati</taxon>
        <taxon>Bacteroidota</taxon>
        <taxon>Bacteroidia</taxon>
        <taxon>Bacteroidales</taxon>
        <taxon>Prevotellaceae</taxon>
        <taxon>Paraprevotella</taxon>
    </lineage>
</organism>
<keyword evidence="2" id="KW-0326">Glycosidase</keyword>
<dbReference type="Pfam" id="PF02449">
    <property type="entry name" value="Glyco_hydro_42"/>
    <property type="match status" value="1"/>
</dbReference>
<reference evidence="4" key="1">
    <citation type="submission" date="2019-11" db="EMBL/GenBank/DDBJ databases">
        <authorList>
            <person name="Feng L."/>
        </authorList>
    </citation>
    <scope>NUCLEOTIDE SEQUENCE</scope>
    <source>
        <strain evidence="4">PclaraLFYP37</strain>
    </source>
</reference>
<dbReference type="GO" id="GO:0009341">
    <property type="term" value="C:beta-galactosidase complex"/>
    <property type="evidence" value="ECO:0007669"/>
    <property type="project" value="InterPro"/>
</dbReference>
<protein>
    <recommendedName>
        <fullName evidence="3">Glycoside hydrolase family 42 N-terminal domain-containing protein</fullName>
    </recommendedName>
</protein>
<dbReference type="AlphaFoldDB" id="A0A6N3FQC0"/>